<feature type="signal peptide" evidence="3">
    <location>
        <begin position="1"/>
        <end position="28"/>
    </location>
</feature>
<dbReference type="Pfam" id="PF00497">
    <property type="entry name" value="SBP_bac_3"/>
    <property type="match status" value="1"/>
</dbReference>
<dbReference type="GO" id="GO:0042597">
    <property type="term" value="C:periplasmic space"/>
    <property type="evidence" value="ECO:0007669"/>
    <property type="project" value="UniProtKB-SubCell"/>
</dbReference>
<dbReference type="AlphaFoldDB" id="A0A370KFI6"/>
<organism evidence="5 6">
    <name type="scientific">Rhizobium grahamii</name>
    <dbReference type="NCBI Taxonomy" id="1120045"/>
    <lineage>
        <taxon>Bacteria</taxon>
        <taxon>Pseudomonadati</taxon>
        <taxon>Pseudomonadota</taxon>
        <taxon>Alphaproteobacteria</taxon>
        <taxon>Hyphomicrobiales</taxon>
        <taxon>Rhizobiaceae</taxon>
        <taxon>Rhizobium/Agrobacterium group</taxon>
        <taxon>Rhizobium</taxon>
    </lineage>
</organism>
<feature type="chain" id="PRO_5016722911" evidence="3">
    <location>
        <begin position="29"/>
        <end position="290"/>
    </location>
</feature>
<evidence type="ECO:0000313" key="5">
    <source>
        <dbReference type="EMBL" id="RDJ02902.1"/>
    </source>
</evidence>
<dbReference type="Proteomes" id="UP000254939">
    <property type="component" value="Unassembled WGS sequence"/>
</dbReference>
<dbReference type="SMART" id="SM00062">
    <property type="entry name" value="PBPb"/>
    <property type="match status" value="1"/>
</dbReference>
<evidence type="ECO:0000256" key="2">
    <source>
        <dbReference type="ARBA" id="ARBA00022729"/>
    </source>
</evidence>
<evidence type="ECO:0000259" key="4">
    <source>
        <dbReference type="SMART" id="SM00062"/>
    </source>
</evidence>
<dbReference type="InterPro" id="IPR001638">
    <property type="entry name" value="Solute-binding_3/MltF_N"/>
</dbReference>
<proteinExistence type="predicted"/>
<protein>
    <submittedName>
        <fullName evidence="5">ABC transporter substrate-binding protein</fullName>
    </submittedName>
</protein>
<reference evidence="5 6" key="1">
    <citation type="submission" date="2017-03" db="EMBL/GenBank/DDBJ databases">
        <title>Genome analysis of Rhizobial strains effectives or ineffectives for nitrogen fixation isolated from bean seeds.</title>
        <authorList>
            <person name="Peralta H."/>
            <person name="Aguilar-Vera A."/>
            <person name="Mora Y."/>
            <person name="Vargas-Lagunas C."/>
            <person name="Girard L."/>
            <person name="Mora J."/>
        </authorList>
    </citation>
    <scope>NUCLEOTIDE SEQUENCE [LARGE SCALE GENOMIC DNA]</scope>
    <source>
        <strain evidence="5 6">CCGM3</strain>
    </source>
</reference>
<sequence>MAYLSRTNALRAAGIAAALFASALGAQAVETDKALHDELADGYKANGVNVAVFNDWPPDEFVENGELKGWSVDMAKAMSERLGVPFKFDPTSFDVIIPGLVSKRYDAGFSSFGVTPERLEVLDFIPQRKEGTGYAFPKGKDLKLAEEKDLCGHSVALLTGAWDMQYLTKVSQETCVAAGLKPIELQQFTTQNAAELAVSSGRVELVAAGSAKLAYLAKQTGKFDMAGFISNAVYNGIGVRRDDPLGPALKGALQAMMDDGSYKEIMAKWGVDGAGMLEKAILVTKANPNP</sequence>
<dbReference type="PANTHER" id="PTHR35936">
    <property type="entry name" value="MEMBRANE-BOUND LYTIC MUREIN TRANSGLYCOSYLASE F"/>
    <property type="match status" value="1"/>
</dbReference>
<keyword evidence="2 3" id="KW-0732">Signal</keyword>
<evidence type="ECO:0000313" key="6">
    <source>
        <dbReference type="Proteomes" id="UP000254939"/>
    </source>
</evidence>
<dbReference type="SUPFAM" id="SSF53850">
    <property type="entry name" value="Periplasmic binding protein-like II"/>
    <property type="match status" value="1"/>
</dbReference>
<comment type="subcellular location">
    <subcellularLocation>
        <location evidence="1">Periplasm</location>
    </subcellularLocation>
</comment>
<accession>A0A370KFI6</accession>
<dbReference type="EMBL" id="NAAC01000045">
    <property type="protein sequence ID" value="RDJ02902.1"/>
    <property type="molecule type" value="Genomic_DNA"/>
</dbReference>
<comment type="caution">
    <text evidence="5">The sequence shown here is derived from an EMBL/GenBank/DDBJ whole genome shotgun (WGS) entry which is preliminary data.</text>
</comment>
<dbReference type="RefSeq" id="WP_016556081.1">
    <property type="nucleotide sequence ID" value="NZ_KZ857269.1"/>
</dbReference>
<name>A0A370KFI6_9HYPH</name>
<feature type="domain" description="Solute-binding protein family 3/N-terminal" evidence="4">
    <location>
        <begin position="47"/>
        <end position="273"/>
    </location>
</feature>
<gene>
    <name evidence="5" type="ORF">B5K06_30760</name>
</gene>
<dbReference type="Gene3D" id="3.40.190.10">
    <property type="entry name" value="Periplasmic binding protein-like II"/>
    <property type="match status" value="2"/>
</dbReference>
<dbReference type="PANTHER" id="PTHR35936:SF17">
    <property type="entry name" value="ARGININE-BINDING EXTRACELLULAR PROTEIN ARTP"/>
    <property type="match status" value="1"/>
</dbReference>
<evidence type="ECO:0000256" key="3">
    <source>
        <dbReference type="SAM" id="SignalP"/>
    </source>
</evidence>
<evidence type="ECO:0000256" key="1">
    <source>
        <dbReference type="ARBA" id="ARBA00004418"/>
    </source>
</evidence>
<dbReference type="CDD" id="cd01004">
    <property type="entry name" value="PBP2_MidA_like"/>
    <property type="match status" value="1"/>
</dbReference>
<dbReference type="OrthoDB" id="4577708at2"/>